<sequence>MSNSKPVVTPTNPQFKLSIDQCPSTDVERAYMNSIPYANIVGSLMYAMVCTRPDIAYAVSLVSRYMANPGKAHWQALKWILRYINGSLNRVLIYGGALGEDSKAVIEGYVDSDYAGCMDSRKSISGYVFTMFGTAISWKATLQKVVALSTTEAEYIALTEAVKEALWLEGFAKELKLQGRGITVKCDSQSAIHLSRNSAYHERTKHIDVRLHFVRGVIERGEVQVLKVSTEDNAADMITKTLPSCKFFHCMQLIKLHEES</sequence>
<comment type="caution">
    <text evidence="1">The sequence shown here is derived from an EMBL/GenBank/DDBJ whole genome shotgun (WGS) entry which is preliminary data.</text>
</comment>
<reference evidence="1" key="1">
    <citation type="submission" date="2023-10" db="EMBL/GenBank/DDBJ databases">
        <authorList>
            <person name="Rodriguez Cubillos JULIANA M."/>
            <person name="De Vega J."/>
        </authorList>
    </citation>
    <scope>NUCLEOTIDE SEQUENCE</scope>
</reference>
<gene>
    <name evidence="1" type="ORF">MILVUS5_LOCUS35014</name>
</gene>
<protein>
    <submittedName>
        <fullName evidence="1">Uncharacterized protein</fullName>
    </submittedName>
</protein>
<accession>A0ACB0LQN2</accession>
<name>A0ACB0LQN2_TRIPR</name>
<keyword evidence="2" id="KW-1185">Reference proteome</keyword>
<evidence type="ECO:0000313" key="2">
    <source>
        <dbReference type="Proteomes" id="UP001177021"/>
    </source>
</evidence>
<organism evidence="1 2">
    <name type="scientific">Trifolium pratense</name>
    <name type="common">Red clover</name>
    <dbReference type="NCBI Taxonomy" id="57577"/>
    <lineage>
        <taxon>Eukaryota</taxon>
        <taxon>Viridiplantae</taxon>
        <taxon>Streptophyta</taxon>
        <taxon>Embryophyta</taxon>
        <taxon>Tracheophyta</taxon>
        <taxon>Spermatophyta</taxon>
        <taxon>Magnoliopsida</taxon>
        <taxon>eudicotyledons</taxon>
        <taxon>Gunneridae</taxon>
        <taxon>Pentapetalae</taxon>
        <taxon>rosids</taxon>
        <taxon>fabids</taxon>
        <taxon>Fabales</taxon>
        <taxon>Fabaceae</taxon>
        <taxon>Papilionoideae</taxon>
        <taxon>50 kb inversion clade</taxon>
        <taxon>NPAAA clade</taxon>
        <taxon>Hologalegina</taxon>
        <taxon>IRL clade</taxon>
        <taxon>Trifolieae</taxon>
        <taxon>Trifolium</taxon>
    </lineage>
</organism>
<dbReference type="EMBL" id="CASHSV030000615">
    <property type="protein sequence ID" value="CAJ2671095.1"/>
    <property type="molecule type" value="Genomic_DNA"/>
</dbReference>
<evidence type="ECO:0000313" key="1">
    <source>
        <dbReference type="EMBL" id="CAJ2671095.1"/>
    </source>
</evidence>
<proteinExistence type="predicted"/>
<dbReference type="Proteomes" id="UP001177021">
    <property type="component" value="Unassembled WGS sequence"/>
</dbReference>